<evidence type="ECO:0000313" key="21">
    <source>
        <dbReference type="Ensembl" id="ENSSSUP00005028536.1"/>
    </source>
</evidence>
<evidence type="ECO:0000256" key="12">
    <source>
        <dbReference type="ARBA" id="ARBA00023139"/>
    </source>
</evidence>
<comment type="subcellular location">
    <subcellularLocation>
        <location evidence="2">Membrane</location>
        <topology evidence="2">Single-pass type I membrane protein</topology>
    </subcellularLocation>
</comment>
<evidence type="ECO:0000256" key="13">
    <source>
        <dbReference type="ARBA" id="ARBA00023157"/>
    </source>
</evidence>
<comment type="similarity">
    <text evidence="3">Belongs to the tissue factor family.</text>
</comment>
<dbReference type="SUPFAM" id="SSF49265">
    <property type="entry name" value="Fibronectin type III"/>
    <property type="match status" value="2"/>
</dbReference>
<dbReference type="PANTHER" id="PTHR20859:SF22">
    <property type="entry name" value="TISSUE FACTOR"/>
    <property type="match status" value="1"/>
</dbReference>
<dbReference type="InterPro" id="IPR036116">
    <property type="entry name" value="FN3_sf"/>
</dbReference>
<evidence type="ECO:0000256" key="10">
    <source>
        <dbReference type="ARBA" id="ARBA00023084"/>
    </source>
</evidence>
<dbReference type="InterPro" id="IPR050650">
    <property type="entry name" value="Type-II_Cytokine-TF_Rcpt"/>
</dbReference>
<keyword evidence="6 18" id="KW-0812">Transmembrane</keyword>
<evidence type="ECO:0000256" key="15">
    <source>
        <dbReference type="ARBA" id="ARBA00023288"/>
    </source>
</evidence>
<evidence type="ECO:0000259" key="20">
    <source>
        <dbReference type="Pfam" id="PF09294"/>
    </source>
</evidence>
<keyword evidence="10" id="KW-0094">Blood coagulation</keyword>
<dbReference type="Pfam" id="PF01108">
    <property type="entry name" value="Tissue_fac"/>
    <property type="match status" value="1"/>
</dbReference>
<dbReference type="GO" id="GO:0007596">
    <property type="term" value="P:blood coagulation"/>
    <property type="evidence" value="ECO:0007669"/>
    <property type="project" value="UniProtKB-KW"/>
</dbReference>
<dbReference type="PROSITE" id="PS00621">
    <property type="entry name" value="TISSUE_FACTOR"/>
    <property type="match status" value="1"/>
</dbReference>
<reference evidence="21" key="3">
    <citation type="submission" date="2025-09" db="UniProtKB">
        <authorList>
            <consortium name="Ensembl"/>
        </authorList>
    </citation>
    <scope>IDENTIFICATION</scope>
</reference>
<dbReference type="Ensembl" id="ENSSSUT00005032578.1">
    <property type="protein sequence ID" value="ENSSSUP00005028536.1"/>
    <property type="gene ID" value="ENSSSUG00005018410.1"/>
</dbReference>
<evidence type="ECO:0000256" key="16">
    <source>
        <dbReference type="ARBA" id="ARBA00031171"/>
    </source>
</evidence>
<sequence length="317" mass="35192">AGCRPRRGPPRDSLKRARPGLPQTRGSPRSFPLRPVPKGPSRPTLPVLGRNRILPTSPPARGHGDPHRTPDALPRGHRRSIALALLGPSSGDRSLSPRLGNWKSKCFYTTDTECDLTDEIVSDVNQTYLARVFSYPADATDYTGEPQFRNSPEFTPYLETKLGRPKIQSHEQVGTKLNVTVQDARTLVRMDGTFLTLREVFGKDLSYTLYYWKASSTGKKTAKTNTNEFLVDVDKEESYCFNVQAVIPSRKINQKSPESPIVCTSQDKGVSREMLFIIGIVVLVVIVLTVILAVSLYKCRKRRGGRGGKESTPLNIA</sequence>
<keyword evidence="12" id="KW-0564">Palmitate</keyword>
<dbReference type="Pfam" id="PF09294">
    <property type="entry name" value="Interfer-bind"/>
    <property type="match status" value="1"/>
</dbReference>
<evidence type="ECO:0000256" key="6">
    <source>
        <dbReference type="ARBA" id="ARBA00022692"/>
    </source>
</evidence>
<keyword evidence="7" id="KW-0356">Hemostasis</keyword>
<evidence type="ECO:0000256" key="18">
    <source>
        <dbReference type="SAM" id="Phobius"/>
    </source>
</evidence>
<evidence type="ECO:0000313" key="22">
    <source>
        <dbReference type="Proteomes" id="UP000472268"/>
    </source>
</evidence>
<reference evidence="21 22" key="1">
    <citation type="submission" date="2019-05" db="EMBL/GenBank/DDBJ databases">
        <title>A Chromosome-scale Meerkat (S. suricatta) Genome Assembly.</title>
        <authorList>
            <person name="Dudchenko O."/>
            <person name="Lieberman Aiden E."/>
            <person name="Tung J."/>
            <person name="Barreiro L.B."/>
            <person name="Clutton-Brock T.H."/>
        </authorList>
    </citation>
    <scope>NUCLEOTIDE SEQUENCE [LARGE SCALE GENOMIC DNA]</scope>
</reference>
<feature type="domain" description="Interferon/interleukin receptor" evidence="20">
    <location>
        <begin position="160"/>
        <end position="265"/>
    </location>
</feature>
<protein>
    <recommendedName>
        <fullName evidence="5">Tissue factor</fullName>
    </recommendedName>
    <alternativeName>
        <fullName evidence="16">Coagulation factor III</fullName>
    </alternativeName>
</protein>
<keyword evidence="13" id="KW-1015">Disulfide bond</keyword>
<evidence type="ECO:0000256" key="5">
    <source>
        <dbReference type="ARBA" id="ARBA00018722"/>
    </source>
</evidence>
<proteinExistence type="inferred from homology"/>
<dbReference type="InterPro" id="IPR030472">
    <property type="entry name" value="Tissue_Factor_CS"/>
</dbReference>
<dbReference type="FunFam" id="2.60.40.10:FF:000899">
    <property type="entry name" value="Tissue factor"/>
    <property type="match status" value="1"/>
</dbReference>
<dbReference type="Proteomes" id="UP000472268">
    <property type="component" value="Chromosome 8"/>
</dbReference>
<dbReference type="PANTHER" id="PTHR20859">
    <property type="entry name" value="INTERFERON/INTERLEUKIN RECEPTOR"/>
    <property type="match status" value="1"/>
</dbReference>
<evidence type="ECO:0000256" key="7">
    <source>
        <dbReference type="ARBA" id="ARBA00022696"/>
    </source>
</evidence>
<feature type="domain" description="Fibronectin type-III" evidence="19">
    <location>
        <begin position="99"/>
        <end position="140"/>
    </location>
</feature>
<feature type="region of interest" description="Disordered" evidence="17">
    <location>
        <begin position="1"/>
        <end position="74"/>
    </location>
</feature>
<evidence type="ECO:0000256" key="1">
    <source>
        <dbReference type="ARBA" id="ARBA00002201"/>
    </source>
</evidence>
<keyword evidence="11 18" id="KW-0472">Membrane</keyword>
<evidence type="ECO:0000259" key="19">
    <source>
        <dbReference type="Pfam" id="PF01108"/>
    </source>
</evidence>
<dbReference type="PRINTS" id="PR00346">
    <property type="entry name" value="TISSUEFACTOR"/>
</dbReference>
<keyword evidence="8" id="KW-0732">Signal</keyword>
<accession>A0A673V4L0</accession>
<comment type="subunit">
    <text evidence="4">Interacts with HSPE; the interaction, inhibited by heparin, promotes the generation of activated factor X and activates coagulation in the presence of activated factor VII.</text>
</comment>
<evidence type="ECO:0000256" key="9">
    <source>
        <dbReference type="ARBA" id="ARBA00022989"/>
    </source>
</evidence>
<keyword evidence="22" id="KW-1185">Reference proteome</keyword>
<dbReference type="InterPro" id="IPR003961">
    <property type="entry name" value="FN3_dom"/>
</dbReference>
<feature type="transmembrane region" description="Helical" evidence="18">
    <location>
        <begin position="274"/>
        <end position="297"/>
    </location>
</feature>
<evidence type="ECO:0000256" key="2">
    <source>
        <dbReference type="ARBA" id="ARBA00004479"/>
    </source>
</evidence>
<evidence type="ECO:0000256" key="3">
    <source>
        <dbReference type="ARBA" id="ARBA00009197"/>
    </source>
</evidence>
<evidence type="ECO:0000256" key="11">
    <source>
        <dbReference type="ARBA" id="ARBA00023136"/>
    </source>
</evidence>
<dbReference type="AlphaFoldDB" id="A0A673V4L0"/>
<evidence type="ECO:0000256" key="17">
    <source>
        <dbReference type="SAM" id="MobiDB-lite"/>
    </source>
</evidence>
<organism evidence="21 22">
    <name type="scientific">Suricata suricatta</name>
    <name type="common">Meerkat</name>
    <dbReference type="NCBI Taxonomy" id="37032"/>
    <lineage>
        <taxon>Eukaryota</taxon>
        <taxon>Metazoa</taxon>
        <taxon>Chordata</taxon>
        <taxon>Craniata</taxon>
        <taxon>Vertebrata</taxon>
        <taxon>Euteleostomi</taxon>
        <taxon>Mammalia</taxon>
        <taxon>Eutheria</taxon>
        <taxon>Laurasiatheria</taxon>
        <taxon>Carnivora</taxon>
        <taxon>Feliformia</taxon>
        <taxon>Herpestidae</taxon>
        <taxon>Suricata</taxon>
    </lineage>
</organism>
<keyword evidence="15" id="KW-0449">Lipoprotein</keyword>
<gene>
    <name evidence="21" type="primary">F3</name>
</gene>
<dbReference type="InterPro" id="IPR013783">
    <property type="entry name" value="Ig-like_fold"/>
</dbReference>
<evidence type="ECO:0000256" key="14">
    <source>
        <dbReference type="ARBA" id="ARBA00023180"/>
    </source>
</evidence>
<dbReference type="InterPro" id="IPR015373">
    <property type="entry name" value="Interferon/interleukin_rcp_dom"/>
</dbReference>
<dbReference type="GO" id="GO:0004896">
    <property type="term" value="F:cytokine receptor activity"/>
    <property type="evidence" value="ECO:0007669"/>
    <property type="project" value="TreeGrafter"/>
</dbReference>
<reference evidence="21" key="2">
    <citation type="submission" date="2025-08" db="UniProtKB">
        <authorList>
            <consortium name="Ensembl"/>
        </authorList>
    </citation>
    <scope>IDENTIFICATION</scope>
</reference>
<evidence type="ECO:0000256" key="4">
    <source>
        <dbReference type="ARBA" id="ARBA00011184"/>
    </source>
</evidence>
<dbReference type="GO" id="GO:0005886">
    <property type="term" value="C:plasma membrane"/>
    <property type="evidence" value="ECO:0007669"/>
    <property type="project" value="TreeGrafter"/>
</dbReference>
<keyword evidence="14" id="KW-0325">Glycoprotein</keyword>
<keyword evidence="9 18" id="KW-1133">Transmembrane helix</keyword>
<evidence type="ECO:0000256" key="8">
    <source>
        <dbReference type="ARBA" id="ARBA00022729"/>
    </source>
</evidence>
<dbReference type="InterPro" id="IPR001187">
    <property type="entry name" value="Tissue_factor"/>
</dbReference>
<name>A0A673V4L0_SURSU</name>
<comment type="function">
    <text evidence="1">Initiates blood coagulation by forming a complex with circulating factor VII or VIIa. The [TF:VIIa] complex activates factors IX or X by specific limited proteolysis. TF plays a role in normal hemostasis by initiating the cell-surface assembly and propagation of the coagulation protease cascade.</text>
</comment>
<dbReference type="Gene3D" id="2.60.40.10">
    <property type="entry name" value="Immunoglobulins"/>
    <property type="match status" value="2"/>
</dbReference>